<dbReference type="EMBL" id="FQUQ01000001">
    <property type="protein sequence ID" value="SHE79674.1"/>
    <property type="molecule type" value="Genomic_DNA"/>
</dbReference>
<organism evidence="1 2">
    <name type="scientific">Pedobacter caeni</name>
    <dbReference type="NCBI Taxonomy" id="288992"/>
    <lineage>
        <taxon>Bacteria</taxon>
        <taxon>Pseudomonadati</taxon>
        <taxon>Bacteroidota</taxon>
        <taxon>Sphingobacteriia</taxon>
        <taxon>Sphingobacteriales</taxon>
        <taxon>Sphingobacteriaceae</taxon>
        <taxon>Pedobacter</taxon>
    </lineage>
</organism>
<evidence type="ECO:0000313" key="1">
    <source>
        <dbReference type="EMBL" id="SHE79674.1"/>
    </source>
</evidence>
<reference evidence="2" key="1">
    <citation type="submission" date="2016-11" db="EMBL/GenBank/DDBJ databases">
        <authorList>
            <person name="Varghese N."/>
            <person name="Submissions S."/>
        </authorList>
    </citation>
    <scope>NUCLEOTIDE SEQUENCE [LARGE SCALE GENOMIC DNA]</scope>
    <source>
        <strain evidence="2">DSM 16990</strain>
    </source>
</reference>
<protein>
    <submittedName>
        <fullName evidence="1">Uncharacterized protein</fullName>
    </submittedName>
</protein>
<proteinExistence type="predicted"/>
<dbReference type="AlphaFoldDB" id="A0A1M4WEN4"/>
<dbReference type="OrthoDB" id="748620at2"/>
<keyword evidence="2" id="KW-1185">Reference proteome</keyword>
<name>A0A1M4WEN4_9SPHI</name>
<dbReference type="Proteomes" id="UP000184287">
    <property type="component" value="Unassembled WGS sequence"/>
</dbReference>
<sequence length="251" mass="28017">MYHIKITDLKPSENCSRIGGLAHIDMEAYPICPVNQKPMLLLMSLKKDIFDSGYAVNHLLEDENYCISVFLSGNSGPDANIPFMYTVNKPAEAEKLKNGTVRVILHKDTGIGVAQEDSPIPLPAQRIILSKFSEEEEKNDNPGSRKWDKGSRLALSKFGAQVPYWVQEPINIDPEIMKNFVPVFKGFFGPEFTLQIENQLISEVSKTHEGLLGSNGMGYLYLPTSVRNFIKKYQGPVEIGNFFIQSSGISS</sequence>
<accession>A0A1M4WEN4</accession>
<dbReference type="RefSeq" id="WP_073228711.1">
    <property type="nucleotide sequence ID" value="NZ_FQUQ01000001.1"/>
</dbReference>
<gene>
    <name evidence="1" type="ORF">SAMN04488522_1011243</name>
</gene>
<evidence type="ECO:0000313" key="2">
    <source>
        <dbReference type="Proteomes" id="UP000184287"/>
    </source>
</evidence>